<feature type="binding site" evidence="5">
    <location>
        <position position="360"/>
    </location>
    <ligand>
        <name>(2E)-4-hydroxy-3-methylbut-2-enyl diphosphate</name>
        <dbReference type="ChEBI" id="CHEBI:128753"/>
    </ligand>
</feature>
<dbReference type="HAMAP" id="MF_00191">
    <property type="entry name" value="IspH"/>
    <property type="match status" value="1"/>
</dbReference>
<feature type="binding site" evidence="5">
    <location>
        <position position="331"/>
    </location>
    <ligand>
        <name>[4Fe-4S] cluster</name>
        <dbReference type="ChEBI" id="CHEBI:49883"/>
    </ligand>
</feature>
<feature type="binding site" evidence="5">
    <location>
        <position position="443"/>
    </location>
    <ligand>
        <name>(2E)-4-hydroxy-3-methylbut-2-enyl diphosphate</name>
        <dbReference type="ChEBI" id="CHEBI:128753"/>
    </ligand>
</feature>
<comment type="pathway">
    <text evidence="5">Isoprenoid biosynthesis; dimethylallyl diphosphate biosynthesis; dimethylallyl diphosphate from (2E)-4-hydroxy-3-methylbutenyl diphosphate: step 1/1.</text>
</comment>
<keyword evidence="1 5" id="KW-0004">4Fe-4S</keyword>
<feature type="active site" description="Proton donor" evidence="5">
    <location>
        <position position="445"/>
    </location>
</feature>
<dbReference type="UniPathway" id="UPA00056">
    <property type="reaction ID" value="UER00097"/>
</dbReference>
<reference evidence="8 9" key="2">
    <citation type="journal article" date="2016" name="Genome Announc.">
        <title>Permanent Draft Genome Sequences for Two Variants of Frankia sp. Strain CpI1, the First Frankia Strain Isolated from Root Nodules of Comptonia peregrina.</title>
        <authorList>
            <person name="Oshone R."/>
            <person name="Hurst S.G.IV."/>
            <person name="Abebe-Akele F."/>
            <person name="Simpson S."/>
            <person name="Morris K."/>
            <person name="Thomas W.K."/>
            <person name="Tisa L.S."/>
        </authorList>
    </citation>
    <scope>NUCLEOTIDE SEQUENCE [LARGE SCALE GENOMIC DNA]</scope>
    <source>
        <strain evidence="9">CpI1-S</strain>
    </source>
</reference>
<dbReference type="Pfam" id="PF02401">
    <property type="entry name" value="LYTB"/>
    <property type="match status" value="1"/>
</dbReference>
<feature type="domain" description="Nucleoside phosphorylase" evidence="7">
    <location>
        <begin position="151"/>
        <end position="287"/>
    </location>
</feature>
<dbReference type="PATRIC" id="fig|1502723.3.peg.5074"/>
<evidence type="ECO:0000313" key="8">
    <source>
        <dbReference type="EMBL" id="KJE20770.1"/>
    </source>
</evidence>
<comment type="caution">
    <text evidence="8">The sequence shown here is derived from an EMBL/GenBank/DDBJ whole genome shotgun (WGS) entry which is preliminary data.</text>
</comment>
<feature type="region of interest" description="Disordered" evidence="6">
    <location>
        <begin position="1"/>
        <end position="56"/>
    </location>
</feature>
<feature type="binding site" evidence="5">
    <location>
        <position position="415"/>
    </location>
    <ligand>
        <name>[4Fe-4S] cluster</name>
        <dbReference type="ChEBI" id="CHEBI:49883"/>
    </ligand>
</feature>
<dbReference type="InterPro" id="IPR035994">
    <property type="entry name" value="Nucleoside_phosphorylase_sf"/>
</dbReference>
<feature type="binding site" evidence="5">
    <location>
        <position position="543"/>
    </location>
    <ligand>
        <name>dimethylallyl diphosphate</name>
        <dbReference type="ChEBI" id="CHEBI:57623"/>
    </ligand>
</feature>
<dbReference type="InterPro" id="IPR000845">
    <property type="entry name" value="Nucleoside_phosphorylase_d"/>
</dbReference>
<feature type="binding site" evidence="5">
    <location>
        <position position="541"/>
    </location>
    <ligand>
        <name>isopentenyl diphosphate</name>
        <dbReference type="ChEBI" id="CHEBI:128769"/>
    </ligand>
</feature>
<dbReference type="NCBIfam" id="NF002190">
    <property type="entry name" value="PRK01045.1-4"/>
    <property type="match status" value="1"/>
</dbReference>
<keyword evidence="3 5" id="KW-0408">Iron</keyword>
<dbReference type="CDD" id="cd13944">
    <property type="entry name" value="lytB_ispH"/>
    <property type="match status" value="1"/>
</dbReference>
<dbReference type="AlphaFoldDB" id="A0A0D8B9J9"/>
<gene>
    <name evidence="5" type="primary">ispH</name>
    <name evidence="8" type="ORF">FF36_04896</name>
</gene>
<keyword evidence="5 8" id="KW-0560">Oxidoreductase</keyword>
<protein>
    <recommendedName>
        <fullName evidence="5">4-hydroxy-3-methylbut-2-enyl diphosphate reductase</fullName>
        <shortName evidence="5">HMBPP reductase</shortName>
        <ecNumber evidence="5">1.17.7.4</ecNumber>
    </recommendedName>
</protein>
<dbReference type="GO" id="GO:0050992">
    <property type="term" value="P:dimethylallyl diphosphate biosynthetic process"/>
    <property type="evidence" value="ECO:0007669"/>
    <property type="project" value="UniProtKB-UniRule"/>
</dbReference>
<keyword evidence="2 5" id="KW-0479">Metal-binding</keyword>
<keyword evidence="4 5" id="KW-0411">Iron-sulfur</keyword>
<dbReference type="Proteomes" id="UP000032545">
    <property type="component" value="Unassembled WGS sequence"/>
</dbReference>
<feature type="binding site" evidence="5">
    <location>
        <position position="543"/>
    </location>
    <ligand>
        <name>isopentenyl diphosphate</name>
        <dbReference type="ChEBI" id="CHEBI:128769"/>
    </ligand>
</feature>
<proteinExistence type="inferred from homology"/>
<comment type="function">
    <text evidence="5">Catalyzes the conversion of 1-hydroxy-2-methyl-2-(E)-butenyl 4-diphosphate (HMBPP) into a mixture of isopentenyl diphosphate (IPP) and dimethylallyl diphosphate (DMAPP). Acts in the terminal step of the DOXP/MEP pathway for isoprenoid precursor biosynthesis.</text>
</comment>
<comment type="catalytic activity">
    <reaction evidence="5">
        <text>isopentenyl diphosphate + 2 oxidized [2Fe-2S]-[ferredoxin] + H2O = (2E)-4-hydroxy-3-methylbut-2-enyl diphosphate + 2 reduced [2Fe-2S]-[ferredoxin] + 2 H(+)</text>
        <dbReference type="Rhea" id="RHEA:24488"/>
        <dbReference type="Rhea" id="RHEA-COMP:10000"/>
        <dbReference type="Rhea" id="RHEA-COMP:10001"/>
        <dbReference type="ChEBI" id="CHEBI:15377"/>
        <dbReference type="ChEBI" id="CHEBI:15378"/>
        <dbReference type="ChEBI" id="CHEBI:33737"/>
        <dbReference type="ChEBI" id="CHEBI:33738"/>
        <dbReference type="ChEBI" id="CHEBI:128753"/>
        <dbReference type="ChEBI" id="CHEBI:128769"/>
        <dbReference type="EC" id="1.17.7.4"/>
    </reaction>
</comment>
<feature type="binding site" evidence="5">
    <location>
        <position position="483"/>
    </location>
    <ligand>
        <name>(2E)-4-hydroxy-3-methylbut-2-enyl diphosphate</name>
        <dbReference type="ChEBI" id="CHEBI:128753"/>
    </ligand>
</feature>
<comment type="cofactor">
    <cofactor evidence="5">
        <name>[4Fe-4S] cluster</name>
        <dbReference type="ChEBI" id="CHEBI:49883"/>
    </cofactor>
    <text evidence="5">Binds 1 [4Fe-4S] cluster per subunit.</text>
</comment>
<feature type="binding site" evidence="5">
    <location>
        <position position="585"/>
    </location>
    <ligand>
        <name>(2E)-4-hydroxy-3-methylbut-2-enyl diphosphate</name>
        <dbReference type="ChEBI" id="CHEBI:128753"/>
    </ligand>
</feature>
<evidence type="ECO:0000313" key="9">
    <source>
        <dbReference type="Proteomes" id="UP000032545"/>
    </source>
</evidence>
<feature type="binding site" evidence="5">
    <location>
        <position position="585"/>
    </location>
    <ligand>
        <name>isopentenyl diphosphate</name>
        <dbReference type="ChEBI" id="CHEBI:128769"/>
    </ligand>
</feature>
<feature type="compositionally biased region" description="Low complexity" evidence="6">
    <location>
        <begin position="68"/>
        <end position="108"/>
    </location>
</feature>
<feature type="binding site" evidence="5">
    <location>
        <position position="585"/>
    </location>
    <ligand>
        <name>dimethylallyl diphosphate</name>
        <dbReference type="ChEBI" id="CHEBI:57623"/>
    </ligand>
</feature>
<dbReference type="Gene3D" id="3.40.50.11270">
    <property type="match status" value="1"/>
</dbReference>
<dbReference type="Pfam" id="PF01048">
    <property type="entry name" value="PNP_UDP_1"/>
    <property type="match status" value="1"/>
</dbReference>
<dbReference type="PANTHER" id="PTHR30426:SF0">
    <property type="entry name" value="4-HYDROXY-3-METHYLBUT-2-ENYL DIPHOSPHATE REDUCTASE"/>
    <property type="match status" value="1"/>
</dbReference>
<dbReference type="InterPro" id="IPR003451">
    <property type="entry name" value="LytB/IspH"/>
</dbReference>
<comment type="similarity">
    <text evidence="5">Belongs to the IspH family.</text>
</comment>
<feature type="binding site" evidence="5">
    <location>
        <position position="360"/>
    </location>
    <ligand>
        <name>dimethylallyl diphosphate</name>
        <dbReference type="ChEBI" id="CHEBI:57623"/>
    </ligand>
</feature>
<dbReference type="GO" id="GO:0016114">
    <property type="term" value="P:terpenoid biosynthetic process"/>
    <property type="evidence" value="ECO:0007669"/>
    <property type="project" value="UniProtKB-UniRule"/>
</dbReference>
<sequence>MSTSTSPGGDGTAPDAVVTPADRTAPAAAAGGPAVIPNQDPASPSVPSSAGARRPGAPAALPLVAAAGRGGSASVATAPAPAGAGPAAVGPSAAVGSSAGAPAGGVQAPPRPAEPAAPVARPRRRGRLVVATALRFEAMAAGRSGLPSDTVMVRTGMGPDKAGRAARVVRQARPDAAAIVGLSGGLAPGIKPGDIVVASEVRAADGSVAARCASAPLLAGDLRRLGLTVHVGPIVTVAKVATGDERTRLAATGAIAVDMESAPIAAGVGDVPFAAVRVIVDTADEPLGRLDLVRRGVLGLRTMRRLGLPIGAWAAAVGRRTVLLAEPRAFCAGVERAIEVVERALELHGAPVYVRKQIVHNSHVVADLAARGAIFVEELDEVPAGATVVFSAHGVAPAVWNQADGRQLSVIDATCPLVEKVHAEARRFTSRGDTVLLIGHSGHEEVDGTLGEAPGRIRLVQSPEEVDSLDVPDPERVTYLMQTTLAMDEAEEVVDALKERYPAIVGPGSADICYATSNRQNAVRKVAQEAQLVLVVGSANSANSVRLVEVSRRDGVASHLVENVGDVELSWLDGVETVGISAGASAPPSLVEELTAALSGLGTTDVTTRSVGTETVAFHLPKELRRAGATAAGATAAGAASPAHVPGSS</sequence>
<dbReference type="EMBL" id="JYFN01000051">
    <property type="protein sequence ID" value="KJE20770.1"/>
    <property type="molecule type" value="Genomic_DNA"/>
</dbReference>
<evidence type="ECO:0000259" key="7">
    <source>
        <dbReference type="Pfam" id="PF01048"/>
    </source>
</evidence>
<feature type="binding site" evidence="5">
    <location>
        <position position="543"/>
    </location>
    <ligand>
        <name>(2E)-4-hydroxy-3-methylbut-2-enyl diphosphate</name>
        <dbReference type="ChEBI" id="CHEBI:128753"/>
    </ligand>
</feature>
<evidence type="ECO:0000256" key="3">
    <source>
        <dbReference type="ARBA" id="ARBA00023004"/>
    </source>
</evidence>
<keyword evidence="5" id="KW-0414">Isoprene biosynthesis</keyword>
<organism evidence="8 9">
    <name type="scientific">Frankia torreyi</name>
    <dbReference type="NCBI Taxonomy" id="1856"/>
    <lineage>
        <taxon>Bacteria</taxon>
        <taxon>Bacillati</taxon>
        <taxon>Actinomycetota</taxon>
        <taxon>Actinomycetes</taxon>
        <taxon>Frankiales</taxon>
        <taxon>Frankiaceae</taxon>
        <taxon>Frankia</taxon>
    </lineage>
</organism>
<dbReference type="Gene3D" id="3.40.1010.20">
    <property type="entry name" value="4-hydroxy-3-methylbut-2-enyl diphosphate reductase, catalytic domain"/>
    <property type="match status" value="2"/>
</dbReference>
<dbReference type="EC" id="1.17.7.4" evidence="5"/>
<evidence type="ECO:0000256" key="6">
    <source>
        <dbReference type="SAM" id="MobiDB-lite"/>
    </source>
</evidence>
<evidence type="ECO:0000256" key="2">
    <source>
        <dbReference type="ARBA" id="ARBA00022723"/>
    </source>
</evidence>
<feature type="binding site" evidence="5">
    <location>
        <position position="360"/>
    </location>
    <ligand>
        <name>isopentenyl diphosphate</name>
        <dbReference type="ChEBI" id="CHEBI:128769"/>
    </ligand>
</feature>
<comment type="catalytic activity">
    <reaction evidence="5">
        <text>dimethylallyl diphosphate + 2 oxidized [2Fe-2S]-[ferredoxin] + H2O = (2E)-4-hydroxy-3-methylbut-2-enyl diphosphate + 2 reduced [2Fe-2S]-[ferredoxin] + 2 H(+)</text>
        <dbReference type="Rhea" id="RHEA:24825"/>
        <dbReference type="Rhea" id="RHEA-COMP:10000"/>
        <dbReference type="Rhea" id="RHEA-COMP:10001"/>
        <dbReference type="ChEBI" id="CHEBI:15377"/>
        <dbReference type="ChEBI" id="CHEBI:15378"/>
        <dbReference type="ChEBI" id="CHEBI:33737"/>
        <dbReference type="ChEBI" id="CHEBI:33738"/>
        <dbReference type="ChEBI" id="CHEBI:57623"/>
        <dbReference type="ChEBI" id="CHEBI:128753"/>
        <dbReference type="EC" id="1.17.7.4"/>
    </reaction>
</comment>
<feature type="binding site" evidence="5">
    <location>
        <position position="393"/>
    </location>
    <ligand>
        <name>dimethylallyl diphosphate</name>
        <dbReference type="ChEBI" id="CHEBI:57623"/>
    </ligand>
</feature>
<feature type="binding site" evidence="5">
    <location>
        <position position="513"/>
    </location>
    <ligand>
        <name>[4Fe-4S] cluster</name>
        <dbReference type="ChEBI" id="CHEBI:49883"/>
    </ligand>
</feature>
<feature type="binding site" evidence="5">
    <location>
        <position position="443"/>
    </location>
    <ligand>
        <name>dimethylallyl diphosphate</name>
        <dbReference type="ChEBI" id="CHEBI:57623"/>
    </ligand>
</feature>
<keyword evidence="9" id="KW-1185">Reference proteome</keyword>
<dbReference type="Gene3D" id="3.40.50.1580">
    <property type="entry name" value="Nucleoside phosphorylase domain"/>
    <property type="match status" value="1"/>
</dbReference>
<comment type="caution">
    <text evidence="5">Lacks conserved residue(s) required for the propagation of feature annotation.</text>
</comment>
<feature type="compositionally biased region" description="Low complexity" evidence="6">
    <location>
        <begin position="16"/>
        <end position="56"/>
    </location>
</feature>
<feature type="binding site" evidence="5">
    <location>
        <position position="393"/>
    </location>
    <ligand>
        <name>isopentenyl diphosphate</name>
        <dbReference type="ChEBI" id="CHEBI:128769"/>
    </ligand>
</feature>
<dbReference type="PANTHER" id="PTHR30426">
    <property type="entry name" value="4-HYDROXY-3-METHYLBUT-2-ENYL DIPHOSPHATE REDUCTASE"/>
    <property type="match status" value="1"/>
</dbReference>
<dbReference type="SUPFAM" id="SSF53167">
    <property type="entry name" value="Purine and uridine phosphorylases"/>
    <property type="match status" value="1"/>
</dbReference>
<dbReference type="GO" id="GO:0051539">
    <property type="term" value="F:4 iron, 4 sulfur cluster binding"/>
    <property type="evidence" value="ECO:0007669"/>
    <property type="project" value="UniProtKB-UniRule"/>
</dbReference>
<comment type="pathway">
    <text evidence="5">Isoprenoid biosynthesis; isopentenyl diphosphate biosynthesis via DXP pathway; isopentenyl diphosphate from 1-deoxy-D-xylulose 5-phosphate: step 6/6.</text>
</comment>
<accession>A0A0D8B9J9</accession>
<evidence type="ECO:0000256" key="5">
    <source>
        <dbReference type="HAMAP-Rule" id="MF_00191"/>
    </source>
</evidence>
<dbReference type="NCBIfam" id="TIGR00216">
    <property type="entry name" value="ispH_lytB"/>
    <property type="match status" value="1"/>
</dbReference>
<dbReference type="RefSeq" id="WP_044887405.1">
    <property type="nucleotide sequence ID" value="NZ_JYFN01000051.1"/>
</dbReference>
<feature type="binding site" evidence="5">
    <location>
        <position position="393"/>
    </location>
    <ligand>
        <name>(2E)-4-hydroxy-3-methylbut-2-enyl diphosphate</name>
        <dbReference type="ChEBI" id="CHEBI:128753"/>
    </ligand>
</feature>
<reference evidence="9" key="1">
    <citation type="submission" date="2015-02" db="EMBL/GenBank/DDBJ databases">
        <title>Draft Genome of Frankia sp. CpI1-S.</title>
        <authorList>
            <person name="Oshone R.T."/>
            <person name="Ngom M."/>
            <person name="Ghodhbane-Gtari F."/>
            <person name="Gtari M."/>
            <person name="Morris K."/>
            <person name="Thomas K."/>
            <person name="Sen A."/>
            <person name="Tisa L.S."/>
        </authorList>
    </citation>
    <scope>NUCLEOTIDE SEQUENCE [LARGE SCALE GENOMIC DNA]</scope>
    <source>
        <strain evidence="9">CpI1-S</strain>
    </source>
</reference>
<name>A0A0D8B9J9_9ACTN</name>
<feature type="binding site" evidence="5">
    <location>
        <position position="541"/>
    </location>
    <ligand>
        <name>(2E)-4-hydroxy-3-methylbut-2-enyl diphosphate</name>
        <dbReference type="ChEBI" id="CHEBI:128753"/>
    </ligand>
</feature>
<dbReference type="GO" id="GO:0046872">
    <property type="term" value="F:metal ion binding"/>
    <property type="evidence" value="ECO:0007669"/>
    <property type="project" value="UniProtKB-KW"/>
</dbReference>
<dbReference type="UniPathway" id="UPA00059">
    <property type="reaction ID" value="UER00105"/>
</dbReference>
<feature type="region of interest" description="Disordered" evidence="6">
    <location>
        <begin position="68"/>
        <end position="123"/>
    </location>
</feature>
<evidence type="ECO:0000256" key="4">
    <source>
        <dbReference type="ARBA" id="ARBA00023014"/>
    </source>
</evidence>
<dbReference type="GO" id="GO:0051745">
    <property type="term" value="F:4-hydroxy-3-methylbut-2-enyl diphosphate reductase activity"/>
    <property type="evidence" value="ECO:0007669"/>
    <property type="project" value="UniProtKB-UniRule"/>
</dbReference>
<feature type="binding site" evidence="5">
    <location>
        <position position="541"/>
    </location>
    <ligand>
        <name>dimethylallyl diphosphate</name>
        <dbReference type="ChEBI" id="CHEBI:57623"/>
    </ligand>
</feature>
<dbReference type="GO" id="GO:0019288">
    <property type="term" value="P:isopentenyl diphosphate biosynthetic process, methylerythritol 4-phosphate pathway"/>
    <property type="evidence" value="ECO:0007669"/>
    <property type="project" value="UniProtKB-UniRule"/>
</dbReference>
<dbReference type="GO" id="GO:0009116">
    <property type="term" value="P:nucleoside metabolic process"/>
    <property type="evidence" value="ECO:0007669"/>
    <property type="project" value="InterPro"/>
</dbReference>
<feature type="binding site" evidence="5">
    <location>
        <position position="443"/>
    </location>
    <ligand>
        <name>isopentenyl diphosphate</name>
        <dbReference type="ChEBI" id="CHEBI:128769"/>
    </ligand>
</feature>
<evidence type="ECO:0000256" key="1">
    <source>
        <dbReference type="ARBA" id="ARBA00022485"/>
    </source>
</evidence>